<dbReference type="SUPFAM" id="SSF81324">
    <property type="entry name" value="Voltage-gated potassium channels"/>
    <property type="match status" value="1"/>
</dbReference>
<dbReference type="Gene3D" id="3.30.70.1450">
    <property type="entry name" value="Regulator of K+ conductance, C-terminal domain"/>
    <property type="match status" value="1"/>
</dbReference>
<dbReference type="GO" id="GO:0008324">
    <property type="term" value="F:monoatomic cation transmembrane transporter activity"/>
    <property type="evidence" value="ECO:0007669"/>
    <property type="project" value="InterPro"/>
</dbReference>
<dbReference type="InterPro" id="IPR003148">
    <property type="entry name" value="RCK_N"/>
</dbReference>
<dbReference type="InterPro" id="IPR050721">
    <property type="entry name" value="Trk_Ktr_HKT_K-transport"/>
</dbReference>
<keyword evidence="6" id="KW-1185">Reference proteome</keyword>
<feature type="domain" description="RCK N-terminal" evidence="3">
    <location>
        <begin position="110"/>
        <end position="233"/>
    </location>
</feature>
<dbReference type="InterPro" id="IPR036721">
    <property type="entry name" value="RCK_C_sf"/>
</dbReference>
<keyword evidence="2" id="KW-0472">Membrane</keyword>
<dbReference type="GO" id="GO:0005886">
    <property type="term" value="C:plasma membrane"/>
    <property type="evidence" value="ECO:0007669"/>
    <property type="project" value="UniProtKB-SubCell"/>
</dbReference>
<evidence type="ECO:0000313" key="5">
    <source>
        <dbReference type="EMBL" id="GAK55362.1"/>
    </source>
</evidence>
<protein>
    <submittedName>
        <fullName evidence="5">Potassium uptake protein, TrkA family</fullName>
    </submittedName>
</protein>
<dbReference type="eggNOG" id="COG1226">
    <property type="taxonomic scope" value="Bacteria"/>
</dbReference>
<evidence type="ECO:0000256" key="1">
    <source>
        <dbReference type="ARBA" id="ARBA00004651"/>
    </source>
</evidence>
<dbReference type="Pfam" id="PF02080">
    <property type="entry name" value="TrkA_C"/>
    <property type="match status" value="1"/>
</dbReference>
<evidence type="ECO:0000259" key="3">
    <source>
        <dbReference type="PROSITE" id="PS51201"/>
    </source>
</evidence>
<dbReference type="HOGENOM" id="CLU_050982_0_1_0"/>
<dbReference type="InterPro" id="IPR006037">
    <property type="entry name" value="RCK_C"/>
</dbReference>
<dbReference type="GO" id="GO:0006813">
    <property type="term" value="P:potassium ion transport"/>
    <property type="evidence" value="ECO:0007669"/>
    <property type="project" value="InterPro"/>
</dbReference>
<organism evidence="5">
    <name type="scientific">Vecturithrix granuli</name>
    <dbReference type="NCBI Taxonomy" id="1499967"/>
    <lineage>
        <taxon>Bacteria</taxon>
        <taxon>Candidatus Moduliflexota</taxon>
        <taxon>Candidatus Vecturitrichia</taxon>
        <taxon>Candidatus Vecturitrichales</taxon>
        <taxon>Candidatus Vecturitrichaceae</taxon>
        <taxon>Candidatus Vecturithrix</taxon>
    </lineage>
</organism>
<dbReference type="SUPFAM" id="SSF116726">
    <property type="entry name" value="TrkA C-terminal domain-like"/>
    <property type="match status" value="1"/>
</dbReference>
<reference evidence="5" key="1">
    <citation type="journal article" date="2015" name="PeerJ">
        <title>First genomic representation of candidate bacterial phylum KSB3 points to enhanced environmental sensing as a trigger of wastewater bulking.</title>
        <authorList>
            <person name="Sekiguchi Y."/>
            <person name="Ohashi A."/>
            <person name="Parks D.H."/>
            <person name="Yamauchi T."/>
            <person name="Tyson G.W."/>
            <person name="Hugenholtz P."/>
        </authorList>
    </citation>
    <scope>NUCLEOTIDE SEQUENCE [LARGE SCALE GENOMIC DNA]</scope>
</reference>
<sequence length="338" mass="37665">MNALSSRSHIMYAIAIIFVVIWIGTLGYTILEGWTPADSLYMTIITMTTVGYTEVHPLTEAGRLFTMGLIIISIGIAGYAFSALTAFIVEGEIRLILRGRKMDKQITNLHQHIILCGMGRTGLYIAEEFVRTHTPFVVIEQDKEALKEAEHIANLLYLQQDATRDETLLAAGIKQARGLVTTLGEDKDNVFVVLCARSLNPKLRIISRLVEEKNADLLRKAGADHTVSPDAIGGMRMASVMLRPTVVSFLDEMLRVTGQSLRMEEMQVDDFPVLLDRSLGEINIRKRTGTLVVAIKSQKQGYQFNPGAQTILRSGDVLIVMGTEEQLDPKRWWEGCQT</sequence>
<feature type="transmembrane region" description="Helical" evidence="2">
    <location>
        <begin position="64"/>
        <end position="89"/>
    </location>
</feature>
<gene>
    <name evidence="5" type="ORF">U27_02194</name>
</gene>
<dbReference type="PANTHER" id="PTHR43833:SF9">
    <property type="entry name" value="POTASSIUM CHANNEL PROTEIN YUGO-RELATED"/>
    <property type="match status" value="1"/>
</dbReference>
<name>A0A0S6WA33_VECG1</name>
<dbReference type="STRING" id="1499967.U27_02194"/>
<proteinExistence type="predicted"/>
<dbReference type="InterPro" id="IPR013099">
    <property type="entry name" value="K_chnl_dom"/>
</dbReference>
<evidence type="ECO:0000259" key="4">
    <source>
        <dbReference type="PROSITE" id="PS51202"/>
    </source>
</evidence>
<dbReference type="PROSITE" id="PS51202">
    <property type="entry name" value="RCK_C"/>
    <property type="match status" value="1"/>
</dbReference>
<dbReference type="EMBL" id="DF820463">
    <property type="protein sequence ID" value="GAK55362.1"/>
    <property type="molecule type" value="Genomic_DNA"/>
</dbReference>
<dbReference type="PANTHER" id="PTHR43833">
    <property type="entry name" value="POTASSIUM CHANNEL PROTEIN 2-RELATED-RELATED"/>
    <property type="match status" value="1"/>
</dbReference>
<dbReference type="PROSITE" id="PS51201">
    <property type="entry name" value="RCK_N"/>
    <property type="match status" value="1"/>
</dbReference>
<accession>A0A0S6WA33</accession>
<dbReference type="Pfam" id="PF07885">
    <property type="entry name" value="Ion_trans_2"/>
    <property type="match status" value="1"/>
</dbReference>
<dbReference type="AlphaFoldDB" id="A0A0S6WA33"/>
<dbReference type="Gene3D" id="1.10.287.70">
    <property type="match status" value="1"/>
</dbReference>
<dbReference type="SUPFAM" id="SSF51735">
    <property type="entry name" value="NAD(P)-binding Rossmann-fold domains"/>
    <property type="match status" value="1"/>
</dbReference>
<dbReference type="Proteomes" id="UP000030661">
    <property type="component" value="Unassembled WGS sequence"/>
</dbReference>
<dbReference type="Pfam" id="PF02254">
    <property type="entry name" value="TrkA_N"/>
    <property type="match status" value="1"/>
</dbReference>
<keyword evidence="2" id="KW-0812">Transmembrane</keyword>
<dbReference type="InterPro" id="IPR036291">
    <property type="entry name" value="NAD(P)-bd_dom_sf"/>
</dbReference>
<feature type="domain" description="RCK C-terminal" evidence="4">
    <location>
        <begin position="251"/>
        <end position="336"/>
    </location>
</feature>
<dbReference type="Gene3D" id="3.40.50.720">
    <property type="entry name" value="NAD(P)-binding Rossmann-like Domain"/>
    <property type="match status" value="1"/>
</dbReference>
<comment type="subcellular location">
    <subcellularLocation>
        <location evidence="1">Cell membrane</location>
        <topology evidence="1">Multi-pass membrane protein</topology>
    </subcellularLocation>
</comment>
<keyword evidence="2" id="KW-1133">Transmembrane helix</keyword>
<evidence type="ECO:0000313" key="6">
    <source>
        <dbReference type="Proteomes" id="UP000030661"/>
    </source>
</evidence>
<evidence type="ECO:0000256" key="2">
    <source>
        <dbReference type="SAM" id="Phobius"/>
    </source>
</evidence>
<feature type="transmembrane region" description="Helical" evidence="2">
    <location>
        <begin position="12"/>
        <end position="31"/>
    </location>
</feature>